<sequence length="436" mass="48058">MGGIQVKGKTGWRVIVVSCLACSLAACSSGGTKDGDSANGPSSSAASGKKVQLKWWYADSKQQDVIEKIAQKFNDDHPNIKVTAEMNAGSQYYTKLQTVLAANSGPDIMWMDGPDFPKFQSKGFLLAYNDLIKKDNFSMDNYPKSLVDLYSIDGKMYGMPKDFDTIGLYYNKELFDKENVKYPDASWTWNDLLAAAKKLTLQEGGKTVQWGFAAMSNTQESIYPFMVQNGAKLVSADKKTTDIGSDNAVGAVQFLYDLMYKEKVSPDGKYMIDNKPGPLFKSGKVAMITGGSWNARSYYDALKEKLDVAVLPKQKQEGNIIHGIGWTINAKTKNPNEAWEFVKWLGSKDVAMMQANAGAVIPAFNGTQDTWVKSLPYNLKVFIDMTKSSTPYPISNNVEWEDPVGAHISNIWLDKEKAADGMKAAQNEANKIMAGN</sequence>
<dbReference type="SUPFAM" id="SSF53850">
    <property type="entry name" value="Periplasmic binding protein-like II"/>
    <property type="match status" value="1"/>
</dbReference>
<dbReference type="PROSITE" id="PS51257">
    <property type="entry name" value="PROKAR_LIPOPROTEIN"/>
    <property type="match status" value="1"/>
</dbReference>
<name>A0A5C4TG25_9BACL</name>
<keyword evidence="6" id="KW-1185">Reference proteome</keyword>
<dbReference type="Gene3D" id="3.40.190.10">
    <property type="entry name" value="Periplasmic binding protein-like II"/>
    <property type="match status" value="1"/>
</dbReference>
<organism evidence="5 6">
    <name type="scientific">Paenibacillus hemerocallicola</name>
    <dbReference type="NCBI Taxonomy" id="1172614"/>
    <lineage>
        <taxon>Bacteria</taxon>
        <taxon>Bacillati</taxon>
        <taxon>Bacillota</taxon>
        <taxon>Bacilli</taxon>
        <taxon>Bacillales</taxon>
        <taxon>Paenibacillaceae</taxon>
        <taxon>Paenibacillus</taxon>
    </lineage>
</organism>
<dbReference type="PANTHER" id="PTHR43649:SF31">
    <property type="entry name" value="SN-GLYCEROL-3-PHOSPHATE-BINDING PERIPLASMIC PROTEIN UGPB"/>
    <property type="match status" value="1"/>
</dbReference>
<keyword evidence="3" id="KW-0813">Transport</keyword>
<dbReference type="EMBL" id="VDCQ01000003">
    <property type="protein sequence ID" value="TNJ67752.1"/>
    <property type="molecule type" value="Genomic_DNA"/>
</dbReference>
<comment type="subcellular location">
    <subcellularLocation>
        <location evidence="1">Cell envelope</location>
    </subcellularLocation>
</comment>
<dbReference type="GO" id="GO:0030313">
    <property type="term" value="C:cell envelope"/>
    <property type="evidence" value="ECO:0007669"/>
    <property type="project" value="UniProtKB-SubCell"/>
</dbReference>
<evidence type="ECO:0000256" key="3">
    <source>
        <dbReference type="ARBA" id="ARBA00022448"/>
    </source>
</evidence>
<keyword evidence="4" id="KW-0732">Signal</keyword>
<proteinExistence type="inferred from homology"/>
<dbReference type="PANTHER" id="PTHR43649">
    <property type="entry name" value="ARABINOSE-BINDING PROTEIN-RELATED"/>
    <property type="match status" value="1"/>
</dbReference>
<dbReference type="AlphaFoldDB" id="A0A5C4TG25"/>
<dbReference type="CDD" id="cd13585">
    <property type="entry name" value="PBP2_TMBP_like"/>
    <property type="match status" value="1"/>
</dbReference>
<protein>
    <submittedName>
        <fullName evidence="5">Sugar ABC transporter substrate-binding protein</fullName>
    </submittedName>
</protein>
<gene>
    <name evidence="5" type="ORF">FE784_03100</name>
</gene>
<comment type="similarity">
    <text evidence="2">Belongs to the bacterial solute-binding protein 1 family.</text>
</comment>
<reference evidence="5 6" key="1">
    <citation type="submission" date="2019-05" db="EMBL/GenBank/DDBJ databases">
        <title>We sequenced the genome of Paenibacillus hemerocallicola KCTC 33185 for further insight into its adaptation and study the phylogeny of Paenibacillus.</title>
        <authorList>
            <person name="Narsing Rao M.P."/>
        </authorList>
    </citation>
    <scope>NUCLEOTIDE SEQUENCE [LARGE SCALE GENOMIC DNA]</scope>
    <source>
        <strain evidence="5 6">KCTC 33185</strain>
    </source>
</reference>
<evidence type="ECO:0000256" key="2">
    <source>
        <dbReference type="ARBA" id="ARBA00008520"/>
    </source>
</evidence>
<dbReference type="OrthoDB" id="9782846at2"/>
<dbReference type="InterPro" id="IPR050490">
    <property type="entry name" value="Bact_solute-bd_prot1"/>
</dbReference>
<comment type="caution">
    <text evidence="5">The sequence shown here is derived from an EMBL/GenBank/DDBJ whole genome shotgun (WGS) entry which is preliminary data.</text>
</comment>
<evidence type="ECO:0000256" key="1">
    <source>
        <dbReference type="ARBA" id="ARBA00004196"/>
    </source>
</evidence>
<evidence type="ECO:0000256" key="4">
    <source>
        <dbReference type="ARBA" id="ARBA00022729"/>
    </source>
</evidence>
<evidence type="ECO:0000313" key="5">
    <source>
        <dbReference type="EMBL" id="TNJ67752.1"/>
    </source>
</evidence>
<accession>A0A5C4TG25</accession>
<dbReference type="Proteomes" id="UP000307943">
    <property type="component" value="Unassembled WGS sequence"/>
</dbReference>
<evidence type="ECO:0000313" key="6">
    <source>
        <dbReference type="Proteomes" id="UP000307943"/>
    </source>
</evidence>
<dbReference type="Pfam" id="PF01547">
    <property type="entry name" value="SBP_bac_1"/>
    <property type="match status" value="1"/>
</dbReference>
<dbReference type="InterPro" id="IPR006059">
    <property type="entry name" value="SBP"/>
</dbReference>